<accession>A0AAP5IGX8</accession>
<evidence type="ECO:0000313" key="3">
    <source>
        <dbReference type="Proteomes" id="UP000667802"/>
    </source>
</evidence>
<dbReference type="RefSeq" id="WP_208344487.1">
    <property type="nucleotide sequence ID" value="NZ_CAWQFN010000507.1"/>
</dbReference>
<evidence type="ECO:0000313" key="2">
    <source>
        <dbReference type="EMBL" id="MDR9900282.1"/>
    </source>
</evidence>
<proteinExistence type="predicted"/>
<name>A0AAP5IGX8_9CYAN</name>
<gene>
    <name evidence="2" type="ORF">G7B40_037895</name>
</gene>
<protein>
    <submittedName>
        <fullName evidence="2">Uncharacterized protein</fullName>
    </submittedName>
</protein>
<dbReference type="Proteomes" id="UP000667802">
    <property type="component" value="Unassembled WGS sequence"/>
</dbReference>
<dbReference type="AlphaFoldDB" id="A0AAP5IGX8"/>
<feature type="region of interest" description="Disordered" evidence="1">
    <location>
        <begin position="1"/>
        <end position="21"/>
    </location>
</feature>
<organism evidence="2 3">
    <name type="scientific">Aetokthonos hydrillicola Thurmond2011</name>
    <dbReference type="NCBI Taxonomy" id="2712845"/>
    <lineage>
        <taxon>Bacteria</taxon>
        <taxon>Bacillati</taxon>
        <taxon>Cyanobacteriota</taxon>
        <taxon>Cyanophyceae</taxon>
        <taxon>Nostocales</taxon>
        <taxon>Hapalosiphonaceae</taxon>
        <taxon>Aetokthonos</taxon>
    </lineage>
</organism>
<evidence type="ECO:0000256" key="1">
    <source>
        <dbReference type="SAM" id="MobiDB-lite"/>
    </source>
</evidence>
<sequence>MKRNKPYEVQQGEGGLFVPAGDEPIDSPAVALRMTKSMYDKVVAIAGKEKASWIREAIAEKLERDAQSITATSRWSAGEG</sequence>
<comment type="caution">
    <text evidence="2">The sequence shown here is derived from an EMBL/GenBank/DDBJ whole genome shotgun (WGS) entry which is preliminary data.</text>
</comment>
<keyword evidence="3" id="KW-1185">Reference proteome</keyword>
<dbReference type="EMBL" id="JAALHA020000032">
    <property type="protein sequence ID" value="MDR9900282.1"/>
    <property type="molecule type" value="Genomic_DNA"/>
</dbReference>
<reference evidence="3" key="1">
    <citation type="journal article" date="2021" name="Science">
        <title>Hunting the eagle killer: A cyanobacterial neurotoxin causes vacuolar myelinopathy.</title>
        <authorList>
            <person name="Breinlinger S."/>
            <person name="Phillips T.J."/>
            <person name="Haram B.N."/>
            <person name="Mares J."/>
            <person name="Martinez Yerena J.A."/>
            <person name="Hrouzek P."/>
            <person name="Sobotka R."/>
            <person name="Henderson W.M."/>
            <person name="Schmieder P."/>
            <person name="Williams S.M."/>
            <person name="Lauderdale J.D."/>
            <person name="Wilde H.D."/>
            <person name="Gerrin W."/>
            <person name="Kust A."/>
            <person name="Washington J.W."/>
            <person name="Wagner C."/>
            <person name="Geier B."/>
            <person name="Liebeke M."/>
            <person name="Enke H."/>
            <person name="Niedermeyer T.H.J."/>
            <person name="Wilde S.B."/>
        </authorList>
    </citation>
    <scope>NUCLEOTIDE SEQUENCE [LARGE SCALE GENOMIC DNA]</scope>
    <source>
        <strain evidence="3">Thurmond2011</strain>
    </source>
</reference>